<proteinExistence type="predicted"/>
<dbReference type="EMBL" id="GL732802">
    <property type="protein sequence ID" value="EFX64681.1"/>
    <property type="molecule type" value="Genomic_DNA"/>
</dbReference>
<protein>
    <submittedName>
        <fullName evidence="2">Uncharacterized protein</fullName>
    </submittedName>
</protein>
<feature type="region of interest" description="Disordered" evidence="1">
    <location>
        <begin position="172"/>
        <end position="200"/>
    </location>
</feature>
<dbReference type="KEGG" id="dpx:DAPPUDRAFT_117960"/>
<keyword evidence="3" id="KW-1185">Reference proteome</keyword>
<gene>
    <name evidence="2" type="ORF">DAPPUDRAFT_117960</name>
</gene>
<name>E9HU99_DAPPU</name>
<reference evidence="2 3" key="1">
    <citation type="journal article" date="2011" name="Science">
        <title>The ecoresponsive genome of Daphnia pulex.</title>
        <authorList>
            <person name="Colbourne J.K."/>
            <person name="Pfrender M.E."/>
            <person name="Gilbert D."/>
            <person name="Thomas W.K."/>
            <person name="Tucker A."/>
            <person name="Oakley T.H."/>
            <person name="Tokishita S."/>
            <person name="Aerts A."/>
            <person name="Arnold G.J."/>
            <person name="Basu M.K."/>
            <person name="Bauer D.J."/>
            <person name="Caceres C.E."/>
            <person name="Carmel L."/>
            <person name="Casola C."/>
            <person name="Choi J.H."/>
            <person name="Detter J.C."/>
            <person name="Dong Q."/>
            <person name="Dusheyko S."/>
            <person name="Eads B.D."/>
            <person name="Frohlich T."/>
            <person name="Geiler-Samerotte K.A."/>
            <person name="Gerlach D."/>
            <person name="Hatcher P."/>
            <person name="Jogdeo S."/>
            <person name="Krijgsveld J."/>
            <person name="Kriventseva E.V."/>
            <person name="Kultz D."/>
            <person name="Laforsch C."/>
            <person name="Lindquist E."/>
            <person name="Lopez J."/>
            <person name="Manak J.R."/>
            <person name="Muller J."/>
            <person name="Pangilinan J."/>
            <person name="Patwardhan R.P."/>
            <person name="Pitluck S."/>
            <person name="Pritham E.J."/>
            <person name="Rechtsteiner A."/>
            <person name="Rho M."/>
            <person name="Rogozin I.B."/>
            <person name="Sakarya O."/>
            <person name="Salamov A."/>
            <person name="Schaack S."/>
            <person name="Shapiro H."/>
            <person name="Shiga Y."/>
            <person name="Skalitzky C."/>
            <person name="Smith Z."/>
            <person name="Souvorov A."/>
            <person name="Sung W."/>
            <person name="Tang Z."/>
            <person name="Tsuchiya D."/>
            <person name="Tu H."/>
            <person name="Vos H."/>
            <person name="Wang M."/>
            <person name="Wolf Y.I."/>
            <person name="Yamagata H."/>
            <person name="Yamada T."/>
            <person name="Ye Y."/>
            <person name="Shaw J.R."/>
            <person name="Andrews J."/>
            <person name="Crease T.J."/>
            <person name="Tang H."/>
            <person name="Lucas S.M."/>
            <person name="Robertson H.M."/>
            <person name="Bork P."/>
            <person name="Koonin E.V."/>
            <person name="Zdobnov E.M."/>
            <person name="Grigoriev I.V."/>
            <person name="Lynch M."/>
            <person name="Boore J.L."/>
        </authorList>
    </citation>
    <scope>NUCLEOTIDE SEQUENCE [LARGE SCALE GENOMIC DNA]</scope>
</reference>
<dbReference type="InParanoid" id="E9HU99"/>
<accession>E9HU99</accession>
<dbReference type="OrthoDB" id="6379939at2759"/>
<dbReference type="AlphaFoldDB" id="E9HU99"/>
<sequence length="260" mass="29848">MSFHVSMDFVEIDQNFYNLSFIILKNSSSSNVWSHFFHRIHWNNDVQVPKNFYTLDLGLNGRHFFHPCAPFHLSEDDCSSWLTWSTVRPNNGEGDEIKMLQFRGDPEEILGNPETKTGISTHLQHSIWADQLSSTQQPALGNLSRMENLVRQTINAQLRNIPNTVANKVRYELREHGREHRGPRSRSPERRSSNTPPASQTILPQQYFIPQQQQILPSTQALTQQQILPQQQIQWNSAVATATGNNPQPGLLYAPQRMNP</sequence>
<dbReference type="Proteomes" id="UP000000305">
    <property type="component" value="Unassembled WGS sequence"/>
</dbReference>
<dbReference type="HOGENOM" id="CLU_1070639_0_0_1"/>
<evidence type="ECO:0000256" key="1">
    <source>
        <dbReference type="SAM" id="MobiDB-lite"/>
    </source>
</evidence>
<evidence type="ECO:0000313" key="3">
    <source>
        <dbReference type="Proteomes" id="UP000000305"/>
    </source>
</evidence>
<feature type="compositionally biased region" description="Basic and acidic residues" evidence="1">
    <location>
        <begin position="172"/>
        <end position="192"/>
    </location>
</feature>
<organism evidence="2 3">
    <name type="scientific">Daphnia pulex</name>
    <name type="common">Water flea</name>
    <dbReference type="NCBI Taxonomy" id="6669"/>
    <lineage>
        <taxon>Eukaryota</taxon>
        <taxon>Metazoa</taxon>
        <taxon>Ecdysozoa</taxon>
        <taxon>Arthropoda</taxon>
        <taxon>Crustacea</taxon>
        <taxon>Branchiopoda</taxon>
        <taxon>Diplostraca</taxon>
        <taxon>Cladocera</taxon>
        <taxon>Anomopoda</taxon>
        <taxon>Daphniidae</taxon>
        <taxon>Daphnia</taxon>
    </lineage>
</organism>
<evidence type="ECO:0000313" key="2">
    <source>
        <dbReference type="EMBL" id="EFX64681.1"/>
    </source>
</evidence>